<keyword evidence="2" id="KW-1133">Transmembrane helix</keyword>
<feature type="transmembrane region" description="Helical" evidence="2">
    <location>
        <begin position="12"/>
        <end position="32"/>
    </location>
</feature>
<dbReference type="OrthoDB" id="2718487at2"/>
<sequence>MNKLTSSKNSSILLLVALTVALLFALYYYLLLPKLDEVESKRSSVEQLQQQIAGIEGQLTKLDEAQGELATNILTMRQKVPETRAIEKIILDMAEVEEVTGTRVESLNFNNYDTAVAQSEVTEPNMLEKAEAEVDGEQTETNENLPVSSIVKETLPNELKLVTFSLEVAALDFHALESFLKEIEKLERVMKIDTMSFTLPGEQAQLEKDADLTLQATVQVTTFYYDGQQ</sequence>
<accession>R7ZG12</accession>
<dbReference type="RefSeq" id="WP_010858607.1">
    <property type="nucleotide sequence ID" value="NZ_KB933398.1"/>
</dbReference>
<keyword evidence="2" id="KW-0812">Transmembrane</keyword>
<evidence type="ECO:0000256" key="1">
    <source>
        <dbReference type="SAM" id="Coils"/>
    </source>
</evidence>
<feature type="coiled-coil region" evidence="1">
    <location>
        <begin position="38"/>
        <end position="65"/>
    </location>
</feature>
<evidence type="ECO:0000313" key="4">
    <source>
        <dbReference type="Proteomes" id="UP000013911"/>
    </source>
</evidence>
<keyword evidence="2" id="KW-0472">Membrane</keyword>
<name>R7ZG12_LYSSH</name>
<reference evidence="3 4" key="1">
    <citation type="submission" date="2013-04" db="EMBL/GenBank/DDBJ databases">
        <title>Draft genome of the heavy metal tolerant bacterium Lysinibacillus sphaericus strain OT4b.31.</title>
        <authorList>
            <person name="Pena-Montenegro T.D."/>
            <person name="Dussan J."/>
        </authorList>
    </citation>
    <scope>NUCLEOTIDE SEQUENCE [LARGE SCALE GENOMIC DNA]</scope>
    <source>
        <strain evidence="3 4">OT4b.31</strain>
    </source>
</reference>
<proteinExistence type="predicted"/>
<evidence type="ECO:0000313" key="3">
    <source>
        <dbReference type="EMBL" id="EON73013.1"/>
    </source>
</evidence>
<dbReference type="EMBL" id="AQPX01000014">
    <property type="protein sequence ID" value="EON73013.1"/>
    <property type="molecule type" value="Genomic_DNA"/>
</dbReference>
<gene>
    <name evidence="3" type="ORF">H131_08268</name>
</gene>
<comment type="caution">
    <text evidence="3">The sequence shown here is derived from an EMBL/GenBank/DDBJ whole genome shotgun (WGS) entry which is preliminary data.</text>
</comment>
<dbReference type="Gene3D" id="3.30.70.60">
    <property type="match status" value="1"/>
</dbReference>
<keyword evidence="1" id="KW-0175">Coiled coil</keyword>
<dbReference type="AlphaFoldDB" id="R7ZG12"/>
<dbReference type="HOGENOM" id="CLU_1208617_0_0_9"/>
<dbReference type="PATRIC" id="fig|1285586.5.peg.1677"/>
<dbReference type="InterPro" id="IPR014717">
    <property type="entry name" value="Transl_elong_EF1B/ribsomal_bS6"/>
</dbReference>
<dbReference type="eggNOG" id="ENOG5032REE">
    <property type="taxonomic scope" value="Bacteria"/>
</dbReference>
<dbReference type="Proteomes" id="UP000013911">
    <property type="component" value="Unassembled WGS sequence"/>
</dbReference>
<protein>
    <submittedName>
        <fullName evidence="3">Trk-type K transport systems, membrane component</fullName>
    </submittedName>
</protein>
<evidence type="ECO:0000256" key="2">
    <source>
        <dbReference type="SAM" id="Phobius"/>
    </source>
</evidence>
<organism evidence="3 4">
    <name type="scientific">Lysinibacillus sphaericus OT4b.31</name>
    <dbReference type="NCBI Taxonomy" id="1285586"/>
    <lineage>
        <taxon>Bacteria</taxon>
        <taxon>Bacillati</taxon>
        <taxon>Bacillota</taxon>
        <taxon>Bacilli</taxon>
        <taxon>Bacillales</taxon>
        <taxon>Bacillaceae</taxon>
        <taxon>Lysinibacillus</taxon>
    </lineage>
</organism>